<evidence type="ECO:0000313" key="2">
    <source>
        <dbReference type="Proteomes" id="UP000272117"/>
    </source>
</evidence>
<reference evidence="1 2" key="1">
    <citation type="submission" date="2018-11" db="EMBL/GenBank/DDBJ databases">
        <title>Rufibacter latericius sp. nov., isolated from water in Baiyang Lake.</title>
        <authorList>
            <person name="Yang Y."/>
        </authorList>
    </citation>
    <scope>NUCLEOTIDE SEQUENCE [LARGE SCALE GENOMIC DNA]</scope>
    <source>
        <strain evidence="1 2">R-22-1c-1</strain>
    </source>
</reference>
<gene>
    <name evidence="1" type="ORF">EFB08_10170</name>
</gene>
<keyword evidence="2" id="KW-1185">Reference proteome</keyword>
<name>A0A3M9MQ63_9BACT</name>
<dbReference type="OrthoDB" id="680421at2"/>
<organism evidence="1 2">
    <name type="scientific">Rufibacter latericius</name>
    <dbReference type="NCBI Taxonomy" id="2487040"/>
    <lineage>
        <taxon>Bacteria</taxon>
        <taxon>Pseudomonadati</taxon>
        <taxon>Bacteroidota</taxon>
        <taxon>Cytophagia</taxon>
        <taxon>Cytophagales</taxon>
        <taxon>Hymenobacteraceae</taxon>
        <taxon>Rufibacter</taxon>
    </lineage>
</organism>
<accession>A0A3M9MQ63</accession>
<comment type="caution">
    <text evidence="1">The sequence shown here is derived from an EMBL/GenBank/DDBJ whole genome shotgun (WGS) entry which is preliminary data.</text>
</comment>
<evidence type="ECO:0000313" key="1">
    <source>
        <dbReference type="EMBL" id="RNI26838.1"/>
    </source>
</evidence>
<dbReference type="Proteomes" id="UP000272117">
    <property type="component" value="Unassembled WGS sequence"/>
</dbReference>
<sequence length="94" mass="10460">MNLAEIIDGIYLLPEESKSMFKGSVMEVKPSKGAILLQASRVETSICSIKKRIARAYARRGENEVTFWFGKLRQEISMPGPKANIGDKGKSSRN</sequence>
<proteinExistence type="predicted"/>
<dbReference type="EMBL" id="RJJD01000005">
    <property type="protein sequence ID" value="RNI26838.1"/>
    <property type="molecule type" value="Genomic_DNA"/>
</dbReference>
<protein>
    <submittedName>
        <fullName evidence="1">Uncharacterized protein</fullName>
    </submittedName>
</protein>
<dbReference type="RefSeq" id="WP_123126845.1">
    <property type="nucleotide sequence ID" value="NZ_RJJD01000005.1"/>
</dbReference>
<dbReference type="AlphaFoldDB" id="A0A3M9MQ63"/>